<protein>
    <submittedName>
        <fullName evidence="2">Uncharacterized protein</fullName>
    </submittedName>
</protein>
<dbReference type="EMBL" id="KB446566">
    <property type="protein sequence ID" value="EME77376.1"/>
    <property type="molecule type" value="Genomic_DNA"/>
</dbReference>
<dbReference type="STRING" id="383855.M2ZZ07"/>
<evidence type="ECO:0000256" key="1">
    <source>
        <dbReference type="SAM" id="MobiDB-lite"/>
    </source>
</evidence>
<feature type="region of interest" description="Disordered" evidence="1">
    <location>
        <begin position="30"/>
        <end position="85"/>
    </location>
</feature>
<dbReference type="Proteomes" id="UP000016932">
    <property type="component" value="Unassembled WGS sequence"/>
</dbReference>
<accession>M2ZZ07</accession>
<proteinExistence type="predicted"/>
<gene>
    <name evidence="2" type="ORF">MYCFIDRAFT_179947</name>
</gene>
<feature type="compositionally biased region" description="Basic and acidic residues" evidence="1">
    <location>
        <begin position="30"/>
        <end position="43"/>
    </location>
</feature>
<organism evidence="2 3">
    <name type="scientific">Pseudocercospora fijiensis (strain CIRAD86)</name>
    <name type="common">Black leaf streak disease fungus</name>
    <name type="synonym">Mycosphaerella fijiensis</name>
    <dbReference type="NCBI Taxonomy" id="383855"/>
    <lineage>
        <taxon>Eukaryota</taxon>
        <taxon>Fungi</taxon>
        <taxon>Dikarya</taxon>
        <taxon>Ascomycota</taxon>
        <taxon>Pezizomycotina</taxon>
        <taxon>Dothideomycetes</taxon>
        <taxon>Dothideomycetidae</taxon>
        <taxon>Mycosphaerellales</taxon>
        <taxon>Mycosphaerellaceae</taxon>
        <taxon>Pseudocercospora</taxon>
    </lineage>
</organism>
<evidence type="ECO:0000313" key="2">
    <source>
        <dbReference type="EMBL" id="EME77376.1"/>
    </source>
</evidence>
<evidence type="ECO:0000313" key="3">
    <source>
        <dbReference type="Proteomes" id="UP000016932"/>
    </source>
</evidence>
<dbReference type="eggNOG" id="KOG0151">
    <property type="taxonomic scope" value="Eukaryota"/>
</dbReference>
<feature type="non-terminal residue" evidence="2">
    <location>
        <position position="85"/>
    </location>
</feature>
<dbReference type="VEuPathDB" id="FungiDB:MYCFIDRAFT_179947"/>
<reference evidence="2 3" key="1">
    <citation type="journal article" date="2012" name="PLoS Pathog.">
        <title>Diverse lifestyles and strategies of plant pathogenesis encoded in the genomes of eighteen Dothideomycetes fungi.</title>
        <authorList>
            <person name="Ohm R.A."/>
            <person name="Feau N."/>
            <person name="Henrissat B."/>
            <person name="Schoch C.L."/>
            <person name="Horwitz B.A."/>
            <person name="Barry K.W."/>
            <person name="Condon B.J."/>
            <person name="Copeland A.C."/>
            <person name="Dhillon B."/>
            <person name="Glaser F."/>
            <person name="Hesse C.N."/>
            <person name="Kosti I."/>
            <person name="LaButti K."/>
            <person name="Lindquist E.A."/>
            <person name="Lucas S."/>
            <person name="Salamov A.A."/>
            <person name="Bradshaw R.E."/>
            <person name="Ciuffetti L."/>
            <person name="Hamelin R.C."/>
            <person name="Kema G.H.J."/>
            <person name="Lawrence C."/>
            <person name="Scott J.A."/>
            <person name="Spatafora J.W."/>
            <person name="Turgeon B.G."/>
            <person name="de Wit P.J.G.M."/>
            <person name="Zhong S."/>
            <person name="Goodwin S.B."/>
            <person name="Grigoriev I.V."/>
        </authorList>
    </citation>
    <scope>NUCLEOTIDE SEQUENCE [LARGE SCALE GENOMIC DNA]</scope>
    <source>
        <strain evidence="2 3">CIRAD86</strain>
    </source>
</reference>
<dbReference type="KEGG" id="pfj:MYCFIDRAFT_179947"/>
<dbReference type="GeneID" id="19334242"/>
<dbReference type="AlphaFoldDB" id="M2ZZ07"/>
<dbReference type="HOGENOM" id="CLU_2518749_0_0_1"/>
<sequence>MAEEENPKEFPDVKDKLCAPKKLSAFEKERLAQEEKRRREHAEAAAALKDFEDSFGGNDDDDYDGFPMGARGNYGAPRGAYGGSR</sequence>
<dbReference type="OrthoDB" id="377209at2759"/>
<name>M2ZZ07_PSEFD</name>
<keyword evidence="3" id="KW-1185">Reference proteome</keyword>
<dbReference type="RefSeq" id="XP_007932132.1">
    <property type="nucleotide sequence ID" value="XM_007933941.1"/>
</dbReference>